<accession>A0A1Y0ITK7</accession>
<reference evidence="3" key="1">
    <citation type="submission" date="2017-05" db="EMBL/GenBank/DDBJ databases">
        <authorList>
            <person name="Sung H."/>
        </authorList>
    </citation>
    <scope>NUCLEOTIDE SEQUENCE [LARGE SCALE GENOMIC DNA]</scope>
    <source>
        <strain evidence="3">AR23208</strain>
    </source>
</reference>
<feature type="domain" description="Nitroreductase" evidence="1">
    <location>
        <begin position="102"/>
        <end position="231"/>
    </location>
</feature>
<dbReference type="InterPro" id="IPR052544">
    <property type="entry name" value="Bacteriocin_Proc_Enz"/>
</dbReference>
<dbReference type="Gene3D" id="3.40.109.10">
    <property type="entry name" value="NADH Oxidase"/>
    <property type="match status" value="2"/>
</dbReference>
<dbReference type="EMBL" id="CP021434">
    <property type="protein sequence ID" value="ARU62694.1"/>
    <property type="molecule type" value="Genomic_DNA"/>
</dbReference>
<evidence type="ECO:0000313" key="3">
    <source>
        <dbReference type="Proteomes" id="UP000195437"/>
    </source>
</evidence>
<keyword evidence="3" id="KW-1185">Reference proteome</keyword>
<organism evidence="2 3">
    <name type="scientific">Tumebacillus avium</name>
    <dbReference type="NCBI Taxonomy" id="1903704"/>
    <lineage>
        <taxon>Bacteria</taxon>
        <taxon>Bacillati</taxon>
        <taxon>Bacillota</taxon>
        <taxon>Bacilli</taxon>
        <taxon>Bacillales</taxon>
        <taxon>Alicyclobacillaceae</taxon>
        <taxon>Tumebacillus</taxon>
    </lineage>
</organism>
<dbReference type="Pfam" id="PF00881">
    <property type="entry name" value="Nitroreductase"/>
    <property type="match status" value="2"/>
</dbReference>
<sequence>MTMHNRDLAIGRSFWLQTGYLRYDTMRDLERRTEPELFLTASPYLGRVSLSLAPVRPLGSVEPLQQVRSGAALTPLERLTTLLYLTLGLVRYEAGSVRPFHRGAPSPRCLYATELYVVPPQGVFRYDPLMHALEQRSEEGMWDVLEQALGITLYGAESVLIVAADVWRIARLYADFAYNIATLEAGHALGQLQVLASRLGYEARIHEHFLDRPVLESLGLNGKVQTPLAVVVLWPQGAVKQERVSCESVPRQPVAADTRFEQEMNQCGDLQKMMEASRLTFAEELPEAEQAQEHLVRTTADFAGSAAGCEADLLDVIKTRNSGNDKIGLSATGRPIPLEQLSGLLQALAAFPDAQGLAREIGLYLSAHRVAGLASGIYRCELSAPDFEAQSLHQDMGLLMEQASVVDGKYINFRSIPAAFYLTVDFERTLHQHGNRGYQIMQMRAGRLTQYLCLLAAARGWYARPLKSYRDAETEALLGLSQTTRTVVYQLVIGESDTPYLEFDMGL</sequence>
<name>A0A1Y0ITK7_9BACL</name>
<gene>
    <name evidence="2" type="ORF">CBW65_18205</name>
</gene>
<dbReference type="KEGG" id="tum:CBW65_18205"/>
<dbReference type="Proteomes" id="UP000195437">
    <property type="component" value="Chromosome"/>
</dbReference>
<evidence type="ECO:0000259" key="1">
    <source>
        <dbReference type="Pfam" id="PF00881"/>
    </source>
</evidence>
<dbReference type="InterPro" id="IPR029479">
    <property type="entry name" value="Nitroreductase"/>
</dbReference>
<dbReference type="PANTHER" id="PTHR43745:SF2">
    <property type="entry name" value="NITROREDUCTASE MJ1384-RELATED"/>
    <property type="match status" value="1"/>
</dbReference>
<evidence type="ECO:0000313" key="2">
    <source>
        <dbReference type="EMBL" id="ARU62694.1"/>
    </source>
</evidence>
<dbReference type="AlphaFoldDB" id="A0A1Y0ITK7"/>
<dbReference type="InterPro" id="IPR000415">
    <property type="entry name" value="Nitroreductase-like"/>
</dbReference>
<dbReference type="PANTHER" id="PTHR43745">
    <property type="entry name" value="NITROREDUCTASE MJ1384-RELATED"/>
    <property type="match status" value="1"/>
</dbReference>
<feature type="domain" description="Nitroreductase" evidence="1">
    <location>
        <begin position="334"/>
        <end position="494"/>
    </location>
</feature>
<proteinExistence type="predicted"/>
<protein>
    <recommendedName>
        <fullName evidence="1">Nitroreductase domain-containing protein</fullName>
    </recommendedName>
</protein>
<dbReference type="SUPFAM" id="SSF55469">
    <property type="entry name" value="FMN-dependent nitroreductase-like"/>
    <property type="match status" value="2"/>
</dbReference>
<dbReference type="GO" id="GO:0016491">
    <property type="term" value="F:oxidoreductase activity"/>
    <property type="evidence" value="ECO:0007669"/>
    <property type="project" value="InterPro"/>
</dbReference>
<dbReference type="OrthoDB" id="9801593at2"/>